<dbReference type="Proteomes" id="UP001174909">
    <property type="component" value="Unassembled WGS sequence"/>
</dbReference>
<proteinExistence type="predicted"/>
<accession>A0AA35QY12</accession>
<feature type="non-terminal residue" evidence="1">
    <location>
        <position position="46"/>
    </location>
</feature>
<protein>
    <submittedName>
        <fullName evidence="1">Uncharacterized protein</fullName>
    </submittedName>
</protein>
<evidence type="ECO:0000313" key="2">
    <source>
        <dbReference type="Proteomes" id="UP001174909"/>
    </source>
</evidence>
<comment type="caution">
    <text evidence="1">The sequence shown here is derived from an EMBL/GenBank/DDBJ whole genome shotgun (WGS) entry which is preliminary data.</text>
</comment>
<name>A0AA35QY12_GEOBA</name>
<evidence type="ECO:0000313" key="1">
    <source>
        <dbReference type="EMBL" id="CAI7995770.1"/>
    </source>
</evidence>
<organism evidence="1 2">
    <name type="scientific">Geodia barretti</name>
    <name type="common">Barrett's horny sponge</name>
    <dbReference type="NCBI Taxonomy" id="519541"/>
    <lineage>
        <taxon>Eukaryota</taxon>
        <taxon>Metazoa</taxon>
        <taxon>Porifera</taxon>
        <taxon>Demospongiae</taxon>
        <taxon>Heteroscleromorpha</taxon>
        <taxon>Tetractinellida</taxon>
        <taxon>Astrophorina</taxon>
        <taxon>Geodiidae</taxon>
        <taxon>Geodia</taxon>
    </lineage>
</organism>
<gene>
    <name evidence="1" type="ORF">GBAR_LOCUS1751</name>
</gene>
<reference evidence="1" key="1">
    <citation type="submission" date="2023-03" db="EMBL/GenBank/DDBJ databases">
        <authorList>
            <person name="Steffen K."/>
            <person name="Cardenas P."/>
        </authorList>
    </citation>
    <scope>NUCLEOTIDE SEQUENCE</scope>
</reference>
<sequence length="46" mass="5048">MRWPSVIPATSGITATAWTFPVRCLENPRSTRSARGVCEDTHLACT</sequence>
<dbReference type="EMBL" id="CASHTH010000257">
    <property type="protein sequence ID" value="CAI7995770.1"/>
    <property type="molecule type" value="Genomic_DNA"/>
</dbReference>
<dbReference type="AlphaFoldDB" id="A0AA35QY12"/>
<keyword evidence="2" id="KW-1185">Reference proteome</keyword>